<dbReference type="EMBL" id="FP929050">
    <property type="protein sequence ID" value="CBL12376.1"/>
    <property type="molecule type" value="Genomic_DNA"/>
</dbReference>
<organism evidence="2 3">
    <name type="scientific">Roseburia intestinalis XB6B4</name>
    <dbReference type="NCBI Taxonomy" id="718255"/>
    <lineage>
        <taxon>Bacteria</taxon>
        <taxon>Bacillati</taxon>
        <taxon>Bacillota</taxon>
        <taxon>Clostridia</taxon>
        <taxon>Lachnospirales</taxon>
        <taxon>Lachnospiraceae</taxon>
        <taxon>Roseburia</taxon>
    </lineage>
</organism>
<feature type="domain" description="Carbohydrate esterase 2 N-terminal" evidence="1">
    <location>
        <begin position="48"/>
        <end position="157"/>
    </location>
</feature>
<gene>
    <name evidence="2" type="ORF">RO1_18110</name>
</gene>
<dbReference type="Proteomes" id="UP000008953">
    <property type="component" value="Chromosome"/>
</dbReference>
<evidence type="ECO:0000313" key="2">
    <source>
        <dbReference type="EMBL" id="CBL12376.1"/>
    </source>
</evidence>
<dbReference type="HOGENOM" id="CLU_042506_2_1_9"/>
<dbReference type="AlphaFoldDB" id="D4KYD6"/>
<dbReference type="InterPro" id="IPR036514">
    <property type="entry name" value="SGNH_hydro_sf"/>
</dbReference>
<accession>D4KYD6</accession>
<reference evidence="2 3" key="1">
    <citation type="submission" date="2010-03" db="EMBL/GenBank/DDBJ databases">
        <title>The genome sequence of Roseburia intestinalis XB6B4.</title>
        <authorList>
            <consortium name="metaHIT consortium -- http://www.metahit.eu/"/>
            <person name="Pajon A."/>
            <person name="Turner K."/>
            <person name="Parkhill J."/>
            <person name="Bernalier A."/>
        </authorList>
    </citation>
    <scope>NUCLEOTIDE SEQUENCE [LARGE SCALE GENOMIC DNA]</scope>
    <source>
        <strain evidence="2 3">XB6B4</strain>
    </source>
</reference>
<dbReference type="PANTHER" id="PTHR37834:SF2">
    <property type="entry name" value="ESTERASE, SGNH HYDROLASE-TYPE"/>
    <property type="match status" value="1"/>
</dbReference>
<name>D4KYD6_9FIRM</name>
<evidence type="ECO:0000313" key="3">
    <source>
        <dbReference type="Proteomes" id="UP000008953"/>
    </source>
</evidence>
<sequence length="385" mass="44070">MKRVMECPQNVHFIIMECPRSGQSAYIFNFWRGTQNMIIKPDNEMLSYSGRIDFDDRLAPVLVYACSSIGMKFTGTSLKAVIANHRSCWTNELGYFIDGEQKRFTLSSDEEKKTYTLAEGLSEGTHELLLFKRMDSCHTFTFYGFEIDDGAKVLPLPEKPKRKMEFFGDSVSCGEVSEAVEYVGKPDPEHDGEYSNSWYSYAWMTARKLNAQIHDTSQGGISLLDDTGWFAAPHYKGVESCYDKIEYHPDLGPTKPWDFSRYIPHVVVVAIGQNDNHPVDYMAEDYDSEKSKNWRKHYQAFIEKLMQLYPKAQIILATTILCHDKSWDRSIDEVCTRIGSERVHHFLYTKNGSGTPGHIRIPEAEQMSDELAAYINSLGDAVWES</sequence>
<dbReference type="PATRIC" id="fig|718255.3.peg.2989"/>
<dbReference type="KEGG" id="rix:RO1_18110"/>
<dbReference type="Gene3D" id="3.40.50.1110">
    <property type="entry name" value="SGNH hydrolase"/>
    <property type="match status" value="1"/>
</dbReference>
<dbReference type="Pfam" id="PF17996">
    <property type="entry name" value="CE2_N"/>
    <property type="match status" value="1"/>
</dbReference>
<protein>
    <recommendedName>
        <fullName evidence="1">Carbohydrate esterase 2 N-terminal domain-containing protein</fullName>
    </recommendedName>
</protein>
<dbReference type="InterPro" id="IPR040794">
    <property type="entry name" value="CE2_N"/>
</dbReference>
<evidence type="ECO:0000259" key="1">
    <source>
        <dbReference type="Pfam" id="PF17996"/>
    </source>
</evidence>
<dbReference type="Gene3D" id="2.60.120.260">
    <property type="entry name" value="Galactose-binding domain-like"/>
    <property type="match status" value="1"/>
</dbReference>
<dbReference type="PANTHER" id="PTHR37834">
    <property type="entry name" value="GDSL-LIKE LIPASE/ACYLHYDROLASE DOMAIN PROTEIN (AFU_ORTHOLOGUE AFUA_2G00620)"/>
    <property type="match status" value="1"/>
</dbReference>
<dbReference type="InterPro" id="IPR052762">
    <property type="entry name" value="PCW_deacetylase/CE"/>
</dbReference>
<proteinExistence type="predicted"/>
<dbReference type="SUPFAM" id="SSF52266">
    <property type="entry name" value="SGNH hydrolase"/>
    <property type="match status" value="1"/>
</dbReference>
<reference evidence="2 3" key="2">
    <citation type="submission" date="2010-03" db="EMBL/GenBank/DDBJ databases">
        <authorList>
            <person name="Pajon A."/>
        </authorList>
    </citation>
    <scope>NUCLEOTIDE SEQUENCE [LARGE SCALE GENOMIC DNA]</scope>
    <source>
        <strain evidence="2 3">XB6B4</strain>
    </source>
</reference>